<proteinExistence type="inferred from homology"/>
<dbReference type="Pfam" id="PF03148">
    <property type="entry name" value="Tektin"/>
    <property type="match status" value="1"/>
</dbReference>
<keyword evidence="4" id="KW-0282">Flagellum</keyword>
<keyword evidence="2" id="KW-0963">Cytoplasm</keyword>
<evidence type="ECO:0000313" key="6">
    <source>
        <dbReference type="RefSeq" id="XP_006878231.1"/>
    </source>
</evidence>
<gene>
    <name evidence="6" type="primary">LOC102823968</name>
</gene>
<comment type="function">
    <text evidence="4">Microtubule inner protein (MIP) part of the dynein-decorated doublet microtubules (DMTs) in cilia and flagellar axoneme. Forms filamentous polymers in the walls of ciliary and flagellar microtubules. Required for normal sperm mobility.</text>
</comment>
<keyword evidence="5" id="KW-1185">Reference proteome</keyword>
<protein>
    <recommendedName>
        <fullName evidence="4">Tektin</fullName>
    </recommendedName>
</protein>
<dbReference type="GeneID" id="102823968"/>
<keyword evidence="4" id="KW-0969">Cilium</keyword>
<keyword evidence="3" id="KW-0175">Coiled coil</keyword>
<feature type="non-terminal residue" evidence="6">
    <location>
        <position position="1"/>
    </location>
</feature>
<organism evidence="5 6">
    <name type="scientific">Chrysochloris asiatica</name>
    <name type="common">Cape golden mole</name>
    <dbReference type="NCBI Taxonomy" id="185453"/>
    <lineage>
        <taxon>Eukaryota</taxon>
        <taxon>Metazoa</taxon>
        <taxon>Chordata</taxon>
        <taxon>Craniata</taxon>
        <taxon>Vertebrata</taxon>
        <taxon>Euteleostomi</taxon>
        <taxon>Mammalia</taxon>
        <taxon>Eutheria</taxon>
        <taxon>Afrotheria</taxon>
        <taxon>Chrysochloridae</taxon>
        <taxon>Chrysochlorinae</taxon>
        <taxon>Chrysochloris</taxon>
    </lineage>
</organism>
<keyword evidence="4" id="KW-0966">Cell projection</keyword>
<evidence type="ECO:0000256" key="2">
    <source>
        <dbReference type="ARBA" id="ARBA00022490"/>
    </source>
</evidence>
<evidence type="ECO:0000256" key="1">
    <source>
        <dbReference type="ARBA" id="ARBA00007209"/>
    </source>
</evidence>
<evidence type="ECO:0000256" key="3">
    <source>
        <dbReference type="ARBA" id="ARBA00023054"/>
    </source>
</evidence>
<dbReference type="GO" id="GO:0060271">
    <property type="term" value="P:cilium assembly"/>
    <property type="evidence" value="ECO:0007669"/>
    <property type="project" value="UniProtKB-UniRule"/>
</dbReference>
<dbReference type="GO" id="GO:0005634">
    <property type="term" value="C:nucleus"/>
    <property type="evidence" value="ECO:0007669"/>
    <property type="project" value="TreeGrafter"/>
</dbReference>
<dbReference type="Proteomes" id="UP000504623">
    <property type="component" value="Unplaced"/>
</dbReference>
<dbReference type="InterPro" id="IPR048256">
    <property type="entry name" value="Tektin-like"/>
</dbReference>
<comment type="similarity">
    <text evidence="1 4">Belongs to the tektin family.</text>
</comment>
<feature type="non-terminal residue" evidence="6">
    <location>
        <position position="128"/>
    </location>
</feature>
<evidence type="ECO:0000313" key="5">
    <source>
        <dbReference type="Proteomes" id="UP000504623"/>
    </source>
</evidence>
<dbReference type="OrthoDB" id="5788000at2759"/>
<comment type="subcellular location">
    <subcellularLocation>
        <location evidence="4">Cytoplasm</location>
        <location evidence="4">Cytoskeleton</location>
        <location evidence="4">Cilium axoneme</location>
    </subcellularLocation>
</comment>
<evidence type="ECO:0000256" key="4">
    <source>
        <dbReference type="RuleBase" id="RU367040"/>
    </source>
</evidence>
<dbReference type="PANTHER" id="PTHR19960">
    <property type="entry name" value="TEKTIN"/>
    <property type="match status" value="1"/>
</dbReference>
<dbReference type="GO" id="GO:0036126">
    <property type="term" value="C:sperm flagellum"/>
    <property type="evidence" value="ECO:0007669"/>
    <property type="project" value="TreeGrafter"/>
</dbReference>
<dbReference type="GO" id="GO:0030317">
    <property type="term" value="P:flagellated sperm motility"/>
    <property type="evidence" value="ECO:0007669"/>
    <property type="project" value="UniProtKB-UniRule"/>
</dbReference>
<dbReference type="GO" id="GO:0015630">
    <property type="term" value="C:microtubule cytoskeleton"/>
    <property type="evidence" value="ECO:0007669"/>
    <property type="project" value="UniProtKB-UniRule"/>
</dbReference>
<sequence>LNREHKETCEMDWSDKVEAYNIDDTCSRYHSQSTEVQSHQHSARLEESASTPETWAKFTRDNLYRAERERLASVNLRQLIDSIMRDTSEDLRLQCDAVNLAFGRRCEELEDARHKLDHHLSKFRHLGA</sequence>
<dbReference type="AlphaFoldDB" id="A0A9B0U9F7"/>
<accession>A0A9B0U9F7</accession>
<reference evidence="6" key="1">
    <citation type="submission" date="2025-08" db="UniProtKB">
        <authorList>
            <consortium name="RefSeq"/>
        </authorList>
    </citation>
    <scope>IDENTIFICATION</scope>
    <source>
        <tissue evidence="6">Spleen</tissue>
    </source>
</reference>
<dbReference type="RefSeq" id="XP_006878231.1">
    <property type="nucleotide sequence ID" value="XM_006878169.1"/>
</dbReference>
<dbReference type="GO" id="GO:0005930">
    <property type="term" value="C:axoneme"/>
    <property type="evidence" value="ECO:0007669"/>
    <property type="project" value="UniProtKB-SubCell"/>
</dbReference>
<name>A0A9B0U9F7_CHRAS</name>
<dbReference type="PANTHER" id="PTHR19960:SF12">
    <property type="entry name" value="TEKTIN-4"/>
    <property type="match status" value="1"/>
</dbReference>
<dbReference type="InterPro" id="IPR000435">
    <property type="entry name" value="Tektins"/>
</dbReference>